<keyword evidence="3" id="KW-1185">Reference proteome</keyword>
<gene>
    <name evidence="2" type="ORF">D3H65_14710</name>
</gene>
<name>A0A3B7MPB1_9BACT</name>
<dbReference type="KEGG" id="pseg:D3H65_14710"/>
<reference evidence="2 3" key="1">
    <citation type="submission" date="2018-09" db="EMBL/GenBank/DDBJ databases">
        <title>Genome sequencing of strain 6GH32-13.</title>
        <authorList>
            <person name="Weon H.-Y."/>
            <person name="Heo J."/>
            <person name="Kwon S.-W."/>
        </authorList>
    </citation>
    <scope>NUCLEOTIDE SEQUENCE [LARGE SCALE GENOMIC DNA]</scope>
    <source>
        <strain evidence="2 3">5GH32-13</strain>
    </source>
</reference>
<proteinExistence type="predicted"/>
<sequence length="82" mass="7731">MGLAGAGTAGFAGSAAVLAAAAAIGGGEAGRSGSSVTGRGFGSRPVRTIPPSTALPSPCTIAFLKSPAITTPGNSILYADIL</sequence>
<protein>
    <submittedName>
        <fullName evidence="2">Uncharacterized protein</fullName>
    </submittedName>
</protein>
<feature type="region of interest" description="Disordered" evidence="1">
    <location>
        <begin position="27"/>
        <end position="52"/>
    </location>
</feature>
<evidence type="ECO:0000256" key="1">
    <source>
        <dbReference type="SAM" id="MobiDB-lite"/>
    </source>
</evidence>
<dbReference type="EMBL" id="CP032157">
    <property type="protein sequence ID" value="AXY75153.1"/>
    <property type="molecule type" value="Genomic_DNA"/>
</dbReference>
<dbReference type="Proteomes" id="UP000263900">
    <property type="component" value="Chromosome"/>
</dbReference>
<evidence type="ECO:0000313" key="3">
    <source>
        <dbReference type="Proteomes" id="UP000263900"/>
    </source>
</evidence>
<evidence type="ECO:0000313" key="2">
    <source>
        <dbReference type="EMBL" id="AXY75153.1"/>
    </source>
</evidence>
<accession>A0A3B7MPB1</accession>
<dbReference type="AlphaFoldDB" id="A0A3B7MPB1"/>
<organism evidence="2 3">
    <name type="scientific">Paraflavitalea soli</name>
    <dbReference type="NCBI Taxonomy" id="2315862"/>
    <lineage>
        <taxon>Bacteria</taxon>
        <taxon>Pseudomonadati</taxon>
        <taxon>Bacteroidota</taxon>
        <taxon>Chitinophagia</taxon>
        <taxon>Chitinophagales</taxon>
        <taxon>Chitinophagaceae</taxon>
        <taxon>Paraflavitalea</taxon>
    </lineage>
</organism>